<dbReference type="EMBL" id="CP040463">
    <property type="protein sequence ID" value="QCT94704.1"/>
    <property type="molecule type" value="Genomic_DNA"/>
</dbReference>
<feature type="domain" description="Glycosyltransferase 2-like" evidence="1">
    <location>
        <begin position="288"/>
        <end position="414"/>
    </location>
</feature>
<sequence length="819" mass="97106">MKKEFYYENFVKINELKNKYKQGIKNKFFKKKYKNFIKKLNNIPENFWIFFNEKEYIKANKDILEDIKKGSLLNGIEHFIWFGYDEIKKGKRRIGSIFPFYNEEIYLNYNSDLKEEKNKNPNFNAFIHFLEYGYLEYLEQKRLAIGFFHFNWDESTQKKFKEFFNEEEYINANPDIKEAIQKGLLKNGWSHFVEFGIFELQKGERKLNTFLPLFNEIDYFLWFEDVRNALFNQTINSPYEHFLFFGYKEILDKKRTIPGFSTYYYFCPHQTDKEREEIERFEKKPLISIIMPVYNVEERWLKLAIESVERQWYKNWELCIVDDASTREETKKYLKSLNNTKIKIKCLEKNQGISGASNEALKLAKGEYIALMDNDDELTPDALYEVVKAINEQEAEFIYSDEDKIDINGNYVEPHFKPDFAPDMFLSQNYLSHLGVIKKELIDKVGGFEKGLEGSQDYDLYLKVLEHTNKIYHIPKVLYHWRKIPGSTAEGFSNKDYAQEAGRKALENAMKRRSIEAIVKNGLKAGTYKIDYKIKGNPLISIIIPFKDKPELLRTCVESILNKSTYNNFEIIGISNNSEEKETFDEMNRLENLDRRVKFYEYNIPFNYSKINNYAVNNYANGEHIVLMNNDIEIITPNWIEEMLMFSQRDDVGCVGAKLYYPDNTIQHAGVILGLGGVAGHSHKYYKREDCGYFHRACIVQNLSAVTAALMMVKKRIYEEVRGLDEENLKVAFNDVDFCLRVREKGYLNVFNPWVEAYHYESKSRGLEDTPEKIERFQKEINYMKQKYSKILLKDPYYNPNLTLDKEDFSLNSEYKGFL</sequence>
<proteinExistence type="predicted"/>
<protein>
    <submittedName>
        <fullName evidence="2">Glycosyltransferase</fullName>
    </submittedName>
</protein>
<dbReference type="RefSeq" id="WP_138323433.1">
    <property type="nucleotide sequence ID" value="NZ_CP040463.1"/>
</dbReference>
<dbReference type="SUPFAM" id="SSF53448">
    <property type="entry name" value="Nucleotide-diphospho-sugar transferases"/>
    <property type="match status" value="2"/>
</dbReference>
<dbReference type="PANTHER" id="PTHR43179:SF7">
    <property type="entry name" value="RHAMNOSYLTRANSFERASE WBBL"/>
    <property type="match status" value="1"/>
</dbReference>
<name>A0ABX5VCE2_9BACT</name>
<dbReference type="Proteomes" id="UP000306825">
    <property type="component" value="Chromosome"/>
</dbReference>
<dbReference type="InterPro" id="IPR001173">
    <property type="entry name" value="Glyco_trans_2-like"/>
</dbReference>
<evidence type="ECO:0000259" key="1">
    <source>
        <dbReference type="Pfam" id="PF00535"/>
    </source>
</evidence>
<evidence type="ECO:0000313" key="3">
    <source>
        <dbReference type="Proteomes" id="UP000306825"/>
    </source>
</evidence>
<dbReference type="PANTHER" id="PTHR43179">
    <property type="entry name" value="RHAMNOSYLTRANSFERASE WBBL"/>
    <property type="match status" value="1"/>
</dbReference>
<dbReference type="CDD" id="cd04184">
    <property type="entry name" value="GT2_RfbC_Mx_like"/>
    <property type="match status" value="1"/>
</dbReference>
<organism evidence="2 3">
    <name type="scientific">Caminibacter mediatlanticus TB-2</name>
    <dbReference type="NCBI Taxonomy" id="391592"/>
    <lineage>
        <taxon>Bacteria</taxon>
        <taxon>Pseudomonadati</taxon>
        <taxon>Campylobacterota</taxon>
        <taxon>Epsilonproteobacteria</taxon>
        <taxon>Nautiliales</taxon>
        <taxon>Nautiliaceae</taxon>
        <taxon>Caminibacter</taxon>
    </lineage>
</organism>
<dbReference type="InterPro" id="IPR029044">
    <property type="entry name" value="Nucleotide-diphossugar_trans"/>
</dbReference>
<feature type="domain" description="Glycosyltransferase 2-like" evidence="1">
    <location>
        <begin position="541"/>
        <end position="665"/>
    </location>
</feature>
<gene>
    <name evidence="2" type="ORF">FE773_05780</name>
</gene>
<reference evidence="2 3" key="1">
    <citation type="submission" date="2019-05" db="EMBL/GenBank/DDBJ databases">
        <title>A comparative analysis of the Nautiliaceae.</title>
        <authorList>
            <person name="Grosche A."/>
            <person name="Smedile F."/>
            <person name="Vetriani C."/>
        </authorList>
    </citation>
    <scope>NUCLEOTIDE SEQUENCE [LARGE SCALE GENOMIC DNA]</scope>
    <source>
        <strain evidence="2 3">TB-2</strain>
    </source>
</reference>
<evidence type="ECO:0000313" key="2">
    <source>
        <dbReference type="EMBL" id="QCT94704.1"/>
    </source>
</evidence>
<keyword evidence="3" id="KW-1185">Reference proteome</keyword>
<accession>A0ABX5VCE2</accession>
<dbReference type="Pfam" id="PF00535">
    <property type="entry name" value="Glycos_transf_2"/>
    <property type="match status" value="2"/>
</dbReference>
<dbReference type="Gene3D" id="3.90.550.10">
    <property type="entry name" value="Spore Coat Polysaccharide Biosynthesis Protein SpsA, Chain A"/>
    <property type="match status" value="2"/>
</dbReference>